<evidence type="ECO:0000256" key="6">
    <source>
        <dbReference type="ARBA" id="ARBA00023136"/>
    </source>
</evidence>
<dbReference type="GO" id="GO:0098552">
    <property type="term" value="C:side of membrane"/>
    <property type="evidence" value="ECO:0007669"/>
    <property type="project" value="UniProtKB-KW"/>
</dbReference>
<keyword evidence="6" id="KW-0472">Membrane</keyword>
<feature type="domain" description="Trypanosome variant surface glycoprotein B-type N-terminal" evidence="9">
    <location>
        <begin position="10"/>
        <end position="356"/>
    </location>
</feature>
<evidence type="ECO:0000313" key="10">
    <source>
        <dbReference type="EMBL" id="AGH60053.1"/>
    </source>
</evidence>
<dbReference type="InterPro" id="IPR025932">
    <property type="entry name" value="Trypano_VSG_B_N_dom"/>
</dbReference>
<reference evidence="10" key="1">
    <citation type="submission" date="2013-02" db="EMBL/GenBank/DDBJ databases">
        <authorList>
            <person name="Cross G.A.M."/>
            <person name="Kim H.-S."/>
            <person name="Wickstead B."/>
        </authorList>
    </citation>
    <scope>NUCLEOTIDE SEQUENCE</scope>
    <source>
        <strain evidence="10">Lister 427</strain>
    </source>
</reference>
<evidence type="ECO:0000256" key="3">
    <source>
        <dbReference type="ARBA" id="ARBA00022475"/>
    </source>
</evidence>
<dbReference type="VEuPathDB" id="TriTrypDB:Tb927.10.16560"/>
<evidence type="ECO:0000256" key="7">
    <source>
        <dbReference type="ARBA" id="ARBA00023180"/>
    </source>
</evidence>
<evidence type="ECO:0000259" key="9">
    <source>
        <dbReference type="Pfam" id="PF13206"/>
    </source>
</evidence>
<keyword evidence="7" id="KW-0325">Glycoprotein</keyword>
<sequence>MRLVAQVEVALIVTALKSDSAFTEENAVDLHLLCAAFRLGGVDMQLPEMKELKQADIDEIRTMNKSTAEASWQELFKGDPNKDTCQARKSATNKEPFLTHWEQSFPQWQQDYQRAIATGNGKTWLAEHKVPSNEWHRQLAAHTINETLEHILSPRKSYDKIKSDITETKAKQVKALICEALYGDGQTDCTPKATVTTTTDTTWTTSCGTNGGKSIVGDMLCLCCASSGGNTADCDNSNIACDWTSSNIGKFATVTAKCPNQKPTKITPQLLATTIAQLKSRIKHKDQGSAIKFHLGKDPSSCTGTTGSLCVTYTTATTPGATGGGLDAIPWLKKLNDAQGKVDEIVASAAEAQSTAMLIQLLISSAKTTYSAPAVNIQTSREDITGVVPAIPNPRQASTTNETCKLKGTGDDCKDGCKEITENGEKKCIVDAEAAKQPAQSRTGGNGETATDKCGLAKNPEECAAVKRDIPKDKKAVCG</sequence>
<dbReference type="InterPro" id="IPR027446">
    <property type="entry name" value="VSG_C_dom_sf"/>
</dbReference>
<keyword evidence="4" id="KW-0336">GPI-anchor</keyword>
<comment type="subcellular location">
    <subcellularLocation>
        <location evidence="2">Cell membrane</location>
        <topology evidence="2">Lipid-anchor</topology>
        <topology evidence="2">GPI-anchor</topology>
    </subcellularLocation>
</comment>
<keyword evidence="5" id="KW-0732">Signal</keyword>
<dbReference type="VEuPathDB" id="TriTrypDB:Tb427_000588600"/>
<dbReference type="AlphaFoldDB" id="M4SUM2"/>
<dbReference type="Pfam" id="PF13206">
    <property type="entry name" value="VSG_B"/>
    <property type="match status" value="1"/>
</dbReference>
<dbReference type="EMBL" id="KC612622">
    <property type="protein sequence ID" value="AGH60053.1"/>
    <property type="molecule type" value="Genomic_DNA"/>
</dbReference>
<evidence type="ECO:0000256" key="5">
    <source>
        <dbReference type="ARBA" id="ARBA00022729"/>
    </source>
</evidence>
<evidence type="ECO:0000256" key="8">
    <source>
        <dbReference type="ARBA" id="ARBA00023288"/>
    </source>
</evidence>
<keyword evidence="8" id="KW-0449">Lipoprotein</keyword>
<protein>
    <submittedName>
        <fullName evidence="10">Variant surface glycoprotein 1113</fullName>
    </submittedName>
</protein>
<dbReference type="SUPFAM" id="SSF118251">
    <property type="entry name" value="Variant surface glycoprotein MITAT 1.2, VSG 221, C-terminal domain"/>
    <property type="match status" value="1"/>
</dbReference>
<dbReference type="GO" id="GO:0005886">
    <property type="term" value="C:plasma membrane"/>
    <property type="evidence" value="ECO:0007669"/>
    <property type="project" value="UniProtKB-SubCell"/>
</dbReference>
<comment type="function">
    <text evidence="1">VSG forms a coat on the surface of the parasite. The trypanosome evades the immune response of the host by expressing a series of antigenically distinct VSGs from an estimated 1000 VSG genes.</text>
</comment>
<evidence type="ECO:0000256" key="4">
    <source>
        <dbReference type="ARBA" id="ARBA00022622"/>
    </source>
</evidence>
<dbReference type="Gene3D" id="4.10.110.20">
    <property type="entry name" value="Variant surface glycoprotein MITAT 1.2, VSG 221, C-terminal domain"/>
    <property type="match status" value="1"/>
</dbReference>
<keyword evidence="3" id="KW-1003">Cell membrane</keyword>
<name>M4SUM2_9TRYP</name>
<evidence type="ECO:0000256" key="1">
    <source>
        <dbReference type="ARBA" id="ARBA00002523"/>
    </source>
</evidence>
<accession>M4SUM2</accession>
<organism evidence="10">
    <name type="scientific">Trypanosoma brucei</name>
    <dbReference type="NCBI Taxonomy" id="5691"/>
    <lineage>
        <taxon>Eukaryota</taxon>
        <taxon>Discoba</taxon>
        <taxon>Euglenozoa</taxon>
        <taxon>Kinetoplastea</taxon>
        <taxon>Metakinetoplastina</taxon>
        <taxon>Trypanosomatida</taxon>
        <taxon>Trypanosomatidae</taxon>
        <taxon>Trypanosoma</taxon>
    </lineage>
</organism>
<evidence type="ECO:0000256" key="2">
    <source>
        <dbReference type="ARBA" id="ARBA00004609"/>
    </source>
</evidence>
<proteinExistence type="predicted"/>
<reference evidence="10" key="2">
    <citation type="journal article" date="2014" name="Mol. Biochem. Parasitol.">
        <title>Capturing the variant surface glycoprotein repertoire (the VSGnome) of Trypanosoma brucei Lister 427.</title>
        <authorList>
            <person name="Cross G.A."/>
            <person name="Kim H.S."/>
            <person name="Wickstead B."/>
        </authorList>
    </citation>
    <scope>NUCLEOTIDE SEQUENCE</scope>
    <source>
        <strain evidence="10">Lister 427</strain>
    </source>
</reference>